<dbReference type="EMBL" id="SADE01000003">
    <property type="protein sequence ID" value="RVU35273.1"/>
    <property type="molecule type" value="Genomic_DNA"/>
</dbReference>
<dbReference type="GO" id="GO:0006355">
    <property type="term" value="P:regulation of DNA-templated transcription"/>
    <property type="evidence" value="ECO:0007669"/>
    <property type="project" value="InterPro"/>
</dbReference>
<dbReference type="GO" id="GO:0003677">
    <property type="term" value="F:DNA binding"/>
    <property type="evidence" value="ECO:0007669"/>
    <property type="project" value="InterPro"/>
</dbReference>
<dbReference type="Gene3D" id="1.10.10.10">
    <property type="entry name" value="Winged helix-like DNA-binding domain superfamily/Winged helix DNA-binding domain"/>
    <property type="match status" value="1"/>
</dbReference>
<dbReference type="SUPFAM" id="SSF46894">
    <property type="entry name" value="C-terminal effector domain of the bipartite response regulators"/>
    <property type="match status" value="1"/>
</dbReference>
<name>A0A3S2VLT7_9PROT</name>
<dbReference type="AlphaFoldDB" id="A0A3S2VLT7"/>
<dbReference type="InterPro" id="IPR000792">
    <property type="entry name" value="Tscrpt_reg_LuxR_C"/>
</dbReference>
<dbReference type="Pfam" id="PF00196">
    <property type="entry name" value="GerE"/>
    <property type="match status" value="1"/>
</dbReference>
<organism evidence="3 4">
    <name type="scientific">Hwanghaeella grinnelliae</name>
    <dbReference type="NCBI Taxonomy" id="2500179"/>
    <lineage>
        <taxon>Bacteria</taxon>
        <taxon>Pseudomonadati</taxon>
        <taxon>Pseudomonadota</taxon>
        <taxon>Alphaproteobacteria</taxon>
        <taxon>Rhodospirillales</taxon>
        <taxon>Rhodospirillaceae</taxon>
        <taxon>Hwanghaeella</taxon>
    </lineage>
</organism>
<keyword evidence="4" id="KW-1185">Reference proteome</keyword>
<feature type="domain" description="HTH luxR-type" evidence="2">
    <location>
        <begin position="38"/>
        <end position="64"/>
    </location>
</feature>
<comment type="caution">
    <text evidence="3">The sequence shown here is derived from an EMBL/GenBank/DDBJ whole genome shotgun (WGS) entry which is preliminary data.</text>
</comment>
<feature type="region of interest" description="Disordered" evidence="1">
    <location>
        <begin position="69"/>
        <end position="88"/>
    </location>
</feature>
<accession>A0A3S2VLT7</accession>
<proteinExistence type="predicted"/>
<feature type="region of interest" description="Disordered" evidence="1">
    <location>
        <begin position="1"/>
        <end position="39"/>
    </location>
</feature>
<evidence type="ECO:0000313" key="3">
    <source>
        <dbReference type="EMBL" id="RVU35273.1"/>
    </source>
</evidence>
<dbReference type="InterPro" id="IPR016032">
    <property type="entry name" value="Sig_transdc_resp-reg_C-effctor"/>
</dbReference>
<feature type="compositionally biased region" description="Basic and acidic residues" evidence="1">
    <location>
        <begin position="77"/>
        <end position="88"/>
    </location>
</feature>
<dbReference type="InterPro" id="IPR036388">
    <property type="entry name" value="WH-like_DNA-bd_sf"/>
</dbReference>
<evidence type="ECO:0000313" key="4">
    <source>
        <dbReference type="Proteomes" id="UP000287447"/>
    </source>
</evidence>
<evidence type="ECO:0000259" key="2">
    <source>
        <dbReference type="Pfam" id="PF00196"/>
    </source>
</evidence>
<protein>
    <submittedName>
        <fullName evidence="3">Response regulator transcription factor</fullName>
    </submittedName>
</protein>
<reference evidence="4" key="1">
    <citation type="submission" date="2019-01" db="EMBL/GenBank/DDBJ databases">
        <title>Gri0909 isolated from a small marine red alga.</title>
        <authorList>
            <person name="Kim J."/>
            <person name="Jeong S.E."/>
            <person name="Jeon C.O."/>
        </authorList>
    </citation>
    <scope>NUCLEOTIDE SEQUENCE [LARGE SCALE GENOMIC DNA]</scope>
    <source>
        <strain evidence="4">Gri0909</strain>
    </source>
</reference>
<sequence>MMPRRRQSTAPPGATPRLSSPRRSCPHRRQRPTGQTVTLSPGTVAHHIKSIYRKLGISSRAEASWHAARLGLTPGEKGGKAGKENKGK</sequence>
<dbReference type="Proteomes" id="UP000287447">
    <property type="component" value="Unassembled WGS sequence"/>
</dbReference>
<gene>
    <name evidence="3" type="ORF">EOI86_18475</name>
</gene>
<evidence type="ECO:0000256" key="1">
    <source>
        <dbReference type="SAM" id="MobiDB-lite"/>
    </source>
</evidence>